<dbReference type="InterPro" id="IPR005659">
    <property type="entry name" value="Chemorcpt_Glu_NH3ase_CheD"/>
</dbReference>
<comment type="caution">
    <text evidence="3">The sequence shown here is derived from an EMBL/GenBank/DDBJ whole genome shotgun (WGS) entry which is preliminary data.</text>
</comment>
<dbReference type="PANTHER" id="PTHR35147:SF1">
    <property type="entry name" value="CHEMORECEPTOR GLUTAMINE DEAMIDASE CHED-RELATED"/>
    <property type="match status" value="1"/>
</dbReference>
<dbReference type="Gene3D" id="3.30.1330.200">
    <property type="match status" value="1"/>
</dbReference>
<gene>
    <name evidence="3" type="ORF">N7U62_06865</name>
</gene>
<evidence type="ECO:0000256" key="2">
    <source>
        <dbReference type="ARBA" id="ARBA00022801"/>
    </source>
</evidence>
<dbReference type="InterPro" id="IPR011324">
    <property type="entry name" value="Cytotoxic_necrot_fac-like_cat"/>
</dbReference>
<reference evidence="3 4" key="1">
    <citation type="submission" date="2022-10" db="EMBL/GenBank/DDBJ databases">
        <title>Comparative genomics and taxonomic characterization of three novel marine species of genus Reichenbachiella exhibiting antioxidant and polysaccharide degradation activities.</title>
        <authorList>
            <person name="Muhammad N."/>
            <person name="Lee Y.-J."/>
            <person name="Ko J."/>
            <person name="Kim S.-G."/>
        </authorList>
    </citation>
    <scope>NUCLEOTIDE SEQUENCE [LARGE SCALE GENOMIC DNA]</scope>
    <source>
        <strain evidence="3 4">ABR2-5</strain>
    </source>
</reference>
<evidence type="ECO:0000313" key="3">
    <source>
        <dbReference type="EMBL" id="MCV9386377.1"/>
    </source>
</evidence>
<name>A0ABT3CRY0_9BACT</name>
<dbReference type="RefSeq" id="WP_264137165.1">
    <property type="nucleotide sequence ID" value="NZ_JAOYOD010000001.1"/>
</dbReference>
<dbReference type="InterPro" id="IPR038592">
    <property type="entry name" value="CheD-like_sf"/>
</dbReference>
<organism evidence="3 4">
    <name type="scientific">Reichenbachiella ulvae</name>
    <dbReference type="NCBI Taxonomy" id="2980104"/>
    <lineage>
        <taxon>Bacteria</taxon>
        <taxon>Pseudomonadati</taxon>
        <taxon>Bacteroidota</taxon>
        <taxon>Cytophagia</taxon>
        <taxon>Cytophagales</taxon>
        <taxon>Reichenbachiellaceae</taxon>
        <taxon>Reichenbachiella</taxon>
    </lineage>
</organism>
<dbReference type="CDD" id="cd16352">
    <property type="entry name" value="CheD"/>
    <property type="match status" value="1"/>
</dbReference>
<dbReference type="Pfam" id="PF03975">
    <property type="entry name" value="CheD"/>
    <property type="match status" value="1"/>
</dbReference>
<keyword evidence="2" id="KW-0378">Hydrolase</keyword>
<accession>A0ABT3CRY0</accession>
<sequence>MNHYMLPFWNGNGLATAKFGNIAIEKLIKEMHRKNCKTENMVAKIFGGANQVDFTARIGDRNTVVAKDLLKEHGIRLVAESTGGQRGRKIIFDTQSGIVKMRFVGQDKEKK</sequence>
<evidence type="ECO:0000256" key="1">
    <source>
        <dbReference type="ARBA" id="ARBA00022500"/>
    </source>
</evidence>
<protein>
    <submittedName>
        <fullName evidence="3">Chemotaxis protein CheD</fullName>
    </submittedName>
</protein>
<dbReference type="SUPFAM" id="SSF64438">
    <property type="entry name" value="CNF1/YfiH-like putative cysteine hydrolases"/>
    <property type="match status" value="1"/>
</dbReference>
<dbReference type="EMBL" id="JAOYOD010000001">
    <property type="protein sequence ID" value="MCV9386377.1"/>
    <property type="molecule type" value="Genomic_DNA"/>
</dbReference>
<proteinExistence type="predicted"/>
<keyword evidence="4" id="KW-1185">Reference proteome</keyword>
<keyword evidence="1" id="KW-0145">Chemotaxis</keyword>
<dbReference type="PANTHER" id="PTHR35147">
    <property type="entry name" value="CHEMORECEPTOR GLUTAMINE DEAMIDASE CHED-RELATED"/>
    <property type="match status" value="1"/>
</dbReference>
<dbReference type="Proteomes" id="UP001300692">
    <property type="component" value="Unassembled WGS sequence"/>
</dbReference>
<evidence type="ECO:0000313" key="4">
    <source>
        <dbReference type="Proteomes" id="UP001300692"/>
    </source>
</evidence>